<sequence length="300" mass="31589">QNQLHPYHSGLYDRHLQSESFFPQSLQKSHDFQRPAQNRQGIFPALVPLGLIITLVATLVTAVVTDFVNSENNRIFLESQAAININPIASPVFMPPIIPTTSVTVRVSDIGTVAGGQISGRSVRFIPQSGTSGVITGTTNANGEFTTPNTVVAVLTWTSTINDLDLAALTTTCDCLLNFAGTNCDSGSPGSLTSTLTEDTALGTDGIEILTIEGAAGNFLVFVNNPEEEPNFEATGAVVTVFSGSTSTSTNVPTNSASPINLFWLAGEFSTTSAMFDPSNADLMAMDLGTCANIITTNYG</sequence>
<protein>
    <submittedName>
        <fullName evidence="2">Uncharacterized protein</fullName>
    </submittedName>
</protein>
<organism evidence="2 3">
    <name type="scientific">Tigriopus californicus</name>
    <name type="common">Marine copepod</name>
    <dbReference type="NCBI Taxonomy" id="6832"/>
    <lineage>
        <taxon>Eukaryota</taxon>
        <taxon>Metazoa</taxon>
        <taxon>Ecdysozoa</taxon>
        <taxon>Arthropoda</taxon>
        <taxon>Crustacea</taxon>
        <taxon>Multicrustacea</taxon>
        <taxon>Hexanauplia</taxon>
        <taxon>Copepoda</taxon>
        <taxon>Harpacticoida</taxon>
        <taxon>Harpacticidae</taxon>
        <taxon>Tigriopus</taxon>
    </lineage>
</organism>
<dbReference type="Proteomes" id="UP000318571">
    <property type="component" value="Chromosome 3"/>
</dbReference>
<keyword evidence="1" id="KW-1133">Transmembrane helix</keyword>
<name>A0A553P8S2_TIGCA</name>
<evidence type="ECO:0000256" key="1">
    <source>
        <dbReference type="SAM" id="Phobius"/>
    </source>
</evidence>
<keyword evidence="3" id="KW-1185">Reference proteome</keyword>
<proteinExistence type="predicted"/>
<evidence type="ECO:0000313" key="3">
    <source>
        <dbReference type="Proteomes" id="UP000318571"/>
    </source>
</evidence>
<gene>
    <name evidence="2" type="ORF">TCAL_12638</name>
</gene>
<feature type="non-terminal residue" evidence="2">
    <location>
        <position position="1"/>
    </location>
</feature>
<keyword evidence="1" id="KW-0472">Membrane</keyword>
<keyword evidence="1" id="KW-0812">Transmembrane</keyword>
<comment type="caution">
    <text evidence="2">The sequence shown here is derived from an EMBL/GenBank/DDBJ whole genome shotgun (WGS) entry which is preliminary data.</text>
</comment>
<evidence type="ECO:0000313" key="2">
    <source>
        <dbReference type="EMBL" id="TRY74069.1"/>
    </source>
</evidence>
<dbReference type="EMBL" id="VCGU01000007">
    <property type="protein sequence ID" value="TRY74069.1"/>
    <property type="molecule type" value="Genomic_DNA"/>
</dbReference>
<feature type="transmembrane region" description="Helical" evidence="1">
    <location>
        <begin position="42"/>
        <end position="64"/>
    </location>
</feature>
<reference evidence="2 3" key="1">
    <citation type="journal article" date="2018" name="Nat. Ecol. Evol.">
        <title>Genomic signatures of mitonuclear coevolution across populations of Tigriopus californicus.</title>
        <authorList>
            <person name="Barreto F.S."/>
            <person name="Watson E.T."/>
            <person name="Lima T.G."/>
            <person name="Willett C.S."/>
            <person name="Edmands S."/>
            <person name="Li W."/>
            <person name="Burton R.S."/>
        </authorList>
    </citation>
    <scope>NUCLEOTIDE SEQUENCE [LARGE SCALE GENOMIC DNA]</scope>
    <source>
        <strain evidence="2 3">San Diego</strain>
    </source>
</reference>
<dbReference type="AlphaFoldDB" id="A0A553P8S2"/>
<accession>A0A553P8S2</accession>